<dbReference type="AlphaFoldDB" id="A0A085NRQ3"/>
<dbReference type="Proteomes" id="UP000030758">
    <property type="component" value="Unassembled WGS sequence"/>
</dbReference>
<evidence type="ECO:0000313" key="2">
    <source>
        <dbReference type="EMBL" id="KFD72149.1"/>
    </source>
</evidence>
<dbReference type="Proteomes" id="UP000030764">
    <property type="component" value="Unassembled WGS sequence"/>
</dbReference>
<keyword evidence="3" id="KW-1185">Reference proteome</keyword>
<organism evidence="2">
    <name type="scientific">Trichuris suis</name>
    <name type="common">pig whipworm</name>
    <dbReference type="NCBI Taxonomy" id="68888"/>
    <lineage>
        <taxon>Eukaryota</taxon>
        <taxon>Metazoa</taxon>
        <taxon>Ecdysozoa</taxon>
        <taxon>Nematoda</taxon>
        <taxon>Enoplea</taxon>
        <taxon>Dorylaimia</taxon>
        <taxon>Trichinellida</taxon>
        <taxon>Trichuridae</taxon>
        <taxon>Trichuris</taxon>
    </lineage>
</organism>
<protein>
    <submittedName>
        <fullName evidence="2">Uncharacterized protein</fullName>
    </submittedName>
</protein>
<proteinExistence type="predicted"/>
<accession>A0A085NRQ3</accession>
<name>A0A085NRQ3_9BILA</name>
<evidence type="ECO:0000313" key="3">
    <source>
        <dbReference type="Proteomes" id="UP000030764"/>
    </source>
</evidence>
<sequence length="107" mass="11146">MVKRLPSGAVTFGIGPWCEQAVRYLKRLTSSNCETNSPTGALDCEYARHEAFGKPESVLLEPTRCANSGAASDCLGEDAASCTSPQFLVAEAVSGAASDCLEKDAAS</sequence>
<dbReference type="EMBL" id="KL367479">
    <property type="protein sequence ID" value="KFD72149.1"/>
    <property type="molecule type" value="Genomic_DNA"/>
</dbReference>
<dbReference type="EMBL" id="KL363203">
    <property type="protein sequence ID" value="KFD55010.1"/>
    <property type="molecule type" value="Genomic_DNA"/>
</dbReference>
<evidence type="ECO:0000313" key="1">
    <source>
        <dbReference type="EMBL" id="KFD55010.1"/>
    </source>
</evidence>
<reference evidence="2 3" key="1">
    <citation type="journal article" date="2014" name="Nat. Genet.">
        <title>Genome and transcriptome of the porcine whipworm Trichuris suis.</title>
        <authorList>
            <person name="Jex A.R."/>
            <person name="Nejsum P."/>
            <person name="Schwarz E.M."/>
            <person name="Hu L."/>
            <person name="Young N.D."/>
            <person name="Hall R.S."/>
            <person name="Korhonen P.K."/>
            <person name="Liao S."/>
            <person name="Thamsborg S."/>
            <person name="Xia J."/>
            <person name="Xu P."/>
            <person name="Wang S."/>
            <person name="Scheerlinck J.P."/>
            <person name="Hofmann A."/>
            <person name="Sternberg P.W."/>
            <person name="Wang J."/>
            <person name="Gasser R.B."/>
        </authorList>
    </citation>
    <scope>NUCLEOTIDE SEQUENCE [LARGE SCALE GENOMIC DNA]</scope>
    <source>
        <strain evidence="2">DCEP-RM93F</strain>
        <strain evidence="1">DCEP-RM93M</strain>
    </source>
</reference>
<gene>
    <name evidence="1" type="ORF">M513_04192</name>
    <name evidence="2" type="ORF">M514_04192</name>
</gene>